<feature type="compositionally biased region" description="Acidic residues" evidence="2">
    <location>
        <begin position="779"/>
        <end position="788"/>
    </location>
</feature>
<feature type="compositionally biased region" description="Low complexity" evidence="2">
    <location>
        <begin position="691"/>
        <end position="720"/>
    </location>
</feature>
<organism evidence="3 4">
    <name type="scientific">Hondaea fermentalgiana</name>
    <dbReference type="NCBI Taxonomy" id="2315210"/>
    <lineage>
        <taxon>Eukaryota</taxon>
        <taxon>Sar</taxon>
        <taxon>Stramenopiles</taxon>
        <taxon>Bigyra</taxon>
        <taxon>Labyrinthulomycetes</taxon>
        <taxon>Thraustochytrida</taxon>
        <taxon>Thraustochytriidae</taxon>
        <taxon>Hondaea</taxon>
    </lineage>
</organism>
<feature type="coiled-coil region" evidence="1">
    <location>
        <begin position="586"/>
        <end position="627"/>
    </location>
</feature>
<evidence type="ECO:0000256" key="2">
    <source>
        <dbReference type="SAM" id="MobiDB-lite"/>
    </source>
</evidence>
<evidence type="ECO:0000313" key="3">
    <source>
        <dbReference type="EMBL" id="GBG26947.1"/>
    </source>
</evidence>
<feature type="region of interest" description="Disordered" evidence="2">
    <location>
        <begin position="683"/>
        <end position="835"/>
    </location>
</feature>
<evidence type="ECO:0000256" key="1">
    <source>
        <dbReference type="SAM" id="Coils"/>
    </source>
</evidence>
<name>A0A2R5G7C8_9STRA</name>
<dbReference type="EMBL" id="BEYU01000026">
    <property type="protein sequence ID" value="GBG26947.1"/>
    <property type="molecule type" value="Genomic_DNA"/>
</dbReference>
<gene>
    <name evidence="3" type="ORF">FCC1311_031702</name>
</gene>
<dbReference type="Proteomes" id="UP000241890">
    <property type="component" value="Unassembled WGS sequence"/>
</dbReference>
<dbReference type="InParanoid" id="A0A2R5G7C8"/>
<proteinExistence type="predicted"/>
<feature type="compositionally biased region" description="Polar residues" evidence="2">
    <location>
        <begin position="75"/>
        <end position="85"/>
    </location>
</feature>
<protein>
    <submittedName>
        <fullName evidence="3">Uncharacterized protein</fullName>
    </submittedName>
</protein>
<dbReference type="PROSITE" id="PS50096">
    <property type="entry name" value="IQ"/>
    <property type="match status" value="1"/>
</dbReference>
<accession>A0A2R5G7C8</accession>
<feature type="compositionally biased region" description="Basic and acidic residues" evidence="2">
    <location>
        <begin position="789"/>
        <end position="811"/>
    </location>
</feature>
<dbReference type="AlphaFoldDB" id="A0A2R5G7C8"/>
<evidence type="ECO:0000313" key="4">
    <source>
        <dbReference type="Proteomes" id="UP000241890"/>
    </source>
</evidence>
<sequence>MELEYAERLADRPKWDATSQKALRGRRELPRSVPVAGALDDGEDRLRSKHSGKLADFSTNNRLVRSTSLRDRGSTRSIATSSPETSVEDLRSQLLGVLSRLDHLELQQMSQARARTRNAQANALLCNQTPESERCASAVHGSTAGRAEPEFPVTAEEGSEEKEEMIMVMDGIQDTIHRLERALSTTEHEAILRQEQIQAAATRLAAAARGYLQRIRYARAIQALRRWRGRQGSSIVRDKVNEYMRRRRKIVARMRELDVRRQEQTKESTLVAWHAYIISTRVERSRVLQAAEDLRRSIELNLLRVCMEAWLSLAVGTRSRKAVEAAYKERYAKAVAHMEASDAKRAIRRADVLKFLSDEASDYIIKRRAFHTKRICFKTWSEELCFDLNQLKKRADRFFLVRRFPGFFRAWQEYVHIRQSEAKVAYVWDPVRFDVEHNERVIENFARRLILRKYTQAWHFVTRQNRQIRDRQRAVLTREVAAVFAAWRTRARFQLQVKRICVDEWRDLSYRRRQLPFRAWYVYTKRARKVREAQAVLLSAFKRRKKRLLQSQFFRVWKHKAIFGKIGGLHTRGDLFKALDTQKKMLLAMEVNSDQQKEAIAELETALQNEKDRAENLQLNIADRKEELIRSKFAQQQLEEEVVRVQALFDAMSLIHPGTAKRLLQMRTKEDEACGVGAVARRAGEKSKMLSAGGPSSPSSSSNPGAAPSSPTAGSGSRGSSIGGGGGAVVAGASARSGPCVKCGHDPSQTCAEPLSARPRIESRGWQIPGDPDARSPEDEAENDDGEAGEGREPETGTSHDAETEAKPSRVDEDDDDDDLRDAPPPPLQRPTLEAAAVTWVTPHDADVILRTLWAQSKLKQLANKKQQQREDEQGPDAGEMEMEVRNLQSILAFVLSGDLHAVDLFQPDESAAERRKSLDRAALASTTSEMVGNLRKARIHNLANWNDFLQGLSKQFPLLHPANDNARLAVQRRIVSNKTQSQSKRLSIKPKGINMYAADA</sequence>
<keyword evidence="4" id="KW-1185">Reference proteome</keyword>
<keyword evidence="1" id="KW-0175">Coiled coil</keyword>
<comment type="caution">
    <text evidence="3">The sequence shown here is derived from an EMBL/GenBank/DDBJ whole genome shotgun (WGS) entry which is preliminary data.</text>
</comment>
<reference evidence="3 4" key="1">
    <citation type="submission" date="2017-12" db="EMBL/GenBank/DDBJ databases">
        <title>Sequencing, de novo assembly and annotation of complete genome of a new Thraustochytrid species, strain FCC1311.</title>
        <authorList>
            <person name="Sedici K."/>
            <person name="Godart F."/>
            <person name="Aiese Cigliano R."/>
            <person name="Sanseverino W."/>
            <person name="Barakat M."/>
            <person name="Ortet P."/>
            <person name="Marechal E."/>
            <person name="Cagnac O."/>
            <person name="Amato A."/>
        </authorList>
    </citation>
    <scope>NUCLEOTIDE SEQUENCE [LARGE SCALE GENOMIC DNA]</scope>
</reference>
<feature type="region of interest" description="Disordered" evidence="2">
    <location>
        <begin position="65"/>
        <end position="86"/>
    </location>
</feature>